<evidence type="ECO:0000313" key="2">
    <source>
        <dbReference type="Proteomes" id="UP000729402"/>
    </source>
</evidence>
<dbReference type="EMBL" id="JAAALK010000284">
    <property type="protein sequence ID" value="KAG8068144.1"/>
    <property type="molecule type" value="Genomic_DNA"/>
</dbReference>
<sequence>MARYRLRLARHLCRGGRLAIYLHRALPPTRRSGQLPFPRFLRSPALTTVNLLAPVGSRAFTTASCRGIPLSWHQFLGVQVSAEPTCGWPSRSCRRFAVLYGQPDAVCTLRWRAA</sequence>
<dbReference type="AlphaFoldDB" id="A0A8J5SLI1"/>
<name>A0A8J5SLI1_ZIZPA</name>
<protein>
    <submittedName>
        <fullName evidence="1">Uncharacterized protein</fullName>
    </submittedName>
</protein>
<reference evidence="1" key="2">
    <citation type="submission" date="2021-02" db="EMBL/GenBank/DDBJ databases">
        <authorList>
            <person name="Kimball J.A."/>
            <person name="Haas M.W."/>
            <person name="Macchietto M."/>
            <person name="Kono T."/>
            <person name="Duquette J."/>
            <person name="Shao M."/>
        </authorList>
    </citation>
    <scope>NUCLEOTIDE SEQUENCE</scope>
    <source>
        <tissue evidence="1">Fresh leaf tissue</tissue>
    </source>
</reference>
<reference evidence="1" key="1">
    <citation type="journal article" date="2021" name="bioRxiv">
        <title>Whole Genome Assembly and Annotation of Northern Wild Rice, Zizania palustris L., Supports a Whole Genome Duplication in the Zizania Genus.</title>
        <authorList>
            <person name="Haas M."/>
            <person name="Kono T."/>
            <person name="Macchietto M."/>
            <person name="Millas R."/>
            <person name="McGilp L."/>
            <person name="Shao M."/>
            <person name="Duquette J."/>
            <person name="Hirsch C.N."/>
            <person name="Kimball J."/>
        </authorList>
    </citation>
    <scope>NUCLEOTIDE SEQUENCE</scope>
    <source>
        <tissue evidence="1">Fresh leaf tissue</tissue>
    </source>
</reference>
<accession>A0A8J5SLI1</accession>
<evidence type="ECO:0000313" key="1">
    <source>
        <dbReference type="EMBL" id="KAG8068144.1"/>
    </source>
</evidence>
<gene>
    <name evidence="1" type="ORF">GUJ93_ZPchr0005g14955</name>
</gene>
<dbReference type="Proteomes" id="UP000729402">
    <property type="component" value="Unassembled WGS sequence"/>
</dbReference>
<keyword evidence="2" id="KW-1185">Reference proteome</keyword>
<comment type="caution">
    <text evidence="1">The sequence shown here is derived from an EMBL/GenBank/DDBJ whole genome shotgun (WGS) entry which is preliminary data.</text>
</comment>
<proteinExistence type="predicted"/>
<organism evidence="1 2">
    <name type="scientific">Zizania palustris</name>
    <name type="common">Northern wild rice</name>
    <dbReference type="NCBI Taxonomy" id="103762"/>
    <lineage>
        <taxon>Eukaryota</taxon>
        <taxon>Viridiplantae</taxon>
        <taxon>Streptophyta</taxon>
        <taxon>Embryophyta</taxon>
        <taxon>Tracheophyta</taxon>
        <taxon>Spermatophyta</taxon>
        <taxon>Magnoliopsida</taxon>
        <taxon>Liliopsida</taxon>
        <taxon>Poales</taxon>
        <taxon>Poaceae</taxon>
        <taxon>BOP clade</taxon>
        <taxon>Oryzoideae</taxon>
        <taxon>Oryzeae</taxon>
        <taxon>Zizaniinae</taxon>
        <taxon>Zizania</taxon>
    </lineage>
</organism>